<comment type="caution">
    <text evidence="1">The sequence shown here is derived from an EMBL/GenBank/DDBJ whole genome shotgun (WGS) entry which is preliminary data.</text>
</comment>
<evidence type="ECO:0000313" key="2">
    <source>
        <dbReference type="Proteomes" id="UP001472677"/>
    </source>
</evidence>
<evidence type="ECO:0000313" key="1">
    <source>
        <dbReference type="EMBL" id="KAK8596260.1"/>
    </source>
</evidence>
<protein>
    <submittedName>
        <fullName evidence="1">Uncharacterized protein</fullName>
    </submittedName>
</protein>
<reference evidence="1 2" key="1">
    <citation type="journal article" date="2024" name="G3 (Bethesda)">
        <title>Genome assembly of Hibiscus sabdariffa L. provides insights into metabolisms of medicinal natural products.</title>
        <authorList>
            <person name="Kim T."/>
        </authorList>
    </citation>
    <scope>NUCLEOTIDE SEQUENCE [LARGE SCALE GENOMIC DNA]</scope>
    <source>
        <strain evidence="1">TK-2024</strain>
        <tissue evidence="1">Old leaves</tissue>
    </source>
</reference>
<organism evidence="1 2">
    <name type="scientific">Hibiscus sabdariffa</name>
    <name type="common">roselle</name>
    <dbReference type="NCBI Taxonomy" id="183260"/>
    <lineage>
        <taxon>Eukaryota</taxon>
        <taxon>Viridiplantae</taxon>
        <taxon>Streptophyta</taxon>
        <taxon>Embryophyta</taxon>
        <taxon>Tracheophyta</taxon>
        <taxon>Spermatophyta</taxon>
        <taxon>Magnoliopsida</taxon>
        <taxon>eudicotyledons</taxon>
        <taxon>Gunneridae</taxon>
        <taxon>Pentapetalae</taxon>
        <taxon>rosids</taxon>
        <taxon>malvids</taxon>
        <taxon>Malvales</taxon>
        <taxon>Malvaceae</taxon>
        <taxon>Malvoideae</taxon>
        <taxon>Hibiscus</taxon>
    </lineage>
</organism>
<accession>A0ABR2G6S3</accession>
<name>A0ABR2G6S3_9ROSI</name>
<dbReference type="EMBL" id="JBBPBM010000002">
    <property type="protein sequence ID" value="KAK8596260.1"/>
    <property type="molecule type" value="Genomic_DNA"/>
</dbReference>
<proteinExistence type="predicted"/>
<dbReference type="Proteomes" id="UP001472677">
    <property type="component" value="Unassembled WGS sequence"/>
</dbReference>
<gene>
    <name evidence="1" type="ORF">V6N12_064759</name>
</gene>
<sequence length="102" mass="11835">MGDNTECEKFTSHVYSFSEEQYQRELGSNKFWMQQIIEVILANDDNYGNNIDRQSLQSDNKWLQDWRDFQGLDIIDSVTKMGIKVKEIDVSKTTQFSQSAAG</sequence>
<keyword evidence="2" id="KW-1185">Reference proteome</keyword>